<keyword evidence="5" id="KW-1185">Reference proteome</keyword>
<feature type="compositionally biased region" description="Pro residues" evidence="1">
    <location>
        <begin position="169"/>
        <end position="180"/>
    </location>
</feature>
<feature type="transmembrane region" description="Helical" evidence="2">
    <location>
        <begin position="73"/>
        <end position="93"/>
    </location>
</feature>
<accession>A0A6A6I4W1</accession>
<feature type="signal peptide" evidence="3">
    <location>
        <begin position="1"/>
        <end position="20"/>
    </location>
</feature>
<gene>
    <name evidence="4" type="ORF">BU26DRAFT_507959</name>
</gene>
<organism evidence="4 5">
    <name type="scientific">Trematosphaeria pertusa</name>
    <dbReference type="NCBI Taxonomy" id="390896"/>
    <lineage>
        <taxon>Eukaryota</taxon>
        <taxon>Fungi</taxon>
        <taxon>Dikarya</taxon>
        <taxon>Ascomycota</taxon>
        <taxon>Pezizomycotina</taxon>
        <taxon>Dothideomycetes</taxon>
        <taxon>Pleosporomycetidae</taxon>
        <taxon>Pleosporales</taxon>
        <taxon>Massarineae</taxon>
        <taxon>Trematosphaeriaceae</taxon>
        <taxon>Trematosphaeria</taxon>
    </lineage>
</organism>
<keyword evidence="2" id="KW-1133">Transmembrane helix</keyword>
<keyword evidence="3" id="KW-0732">Signal</keyword>
<evidence type="ECO:0000313" key="4">
    <source>
        <dbReference type="EMBL" id="KAF2245269.1"/>
    </source>
</evidence>
<dbReference type="Proteomes" id="UP000800094">
    <property type="component" value="Unassembled WGS sequence"/>
</dbReference>
<feature type="transmembrane region" description="Helical" evidence="2">
    <location>
        <begin position="286"/>
        <end position="307"/>
    </location>
</feature>
<feature type="region of interest" description="Disordered" evidence="1">
    <location>
        <begin position="160"/>
        <end position="197"/>
    </location>
</feature>
<protein>
    <recommendedName>
        <fullName evidence="6">Mid2 domain-containing protein</fullName>
    </recommendedName>
</protein>
<dbReference type="GeneID" id="54580370"/>
<evidence type="ECO:0000256" key="1">
    <source>
        <dbReference type="SAM" id="MobiDB-lite"/>
    </source>
</evidence>
<reference evidence="4" key="1">
    <citation type="journal article" date="2020" name="Stud. Mycol.">
        <title>101 Dothideomycetes genomes: a test case for predicting lifestyles and emergence of pathogens.</title>
        <authorList>
            <person name="Haridas S."/>
            <person name="Albert R."/>
            <person name="Binder M."/>
            <person name="Bloem J."/>
            <person name="Labutti K."/>
            <person name="Salamov A."/>
            <person name="Andreopoulos B."/>
            <person name="Baker S."/>
            <person name="Barry K."/>
            <person name="Bills G."/>
            <person name="Bluhm B."/>
            <person name="Cannon C."/>
            <person name="Castanera R."/>
            <person name="Culley D."/>
            <person name="Daum C."/>
            <person name="Ezra D."/>
            <person name="Gonzalez J."/>
            <person name="Henrissat B."/>
            <person name="Kuo A."/>
            <person name="Liang C."/>
            <person name="Lipzen A."/>
            <person name="Lutzoni F."/>
            <person name="Magnuson J."/>
            <person name="Mondo S."/>
            <person name="Nolan M."/>
            <person name="Ohm R."/>
            <person name="Pangilinan J."/>
            <person name="Park H.-J."/>
            <person name="Ramirez L."/>
            <person name="Alfaro M."/>
            <person name="Sun H."/>
            <person name="Tritt A."/>
            <person name="Yoshinaga Y."/>
            <person name="Zwiers L.-H."/>
            <person name="Turgeon B."/>
            <person name="Goodwin S."/>
            <person name="Spatafora J."/>
            <person name="Crous P."/>
            <person name="Grigoriev I."/>
        </authorList>
    </citation>
    <scope>NUCLEOTIDE SEQUENCE</scope>
    <source>
        <strain evidence="4">CBS 122368</strain>
    </source>
</reference>
<sequence>MYPPFQILALLAALAPSAQAAPVHPPALPSYLNSPPPPPILEHFPLTPRIAALESRASIRPDIQPPKTQGWSAGQIAVVVVGCVAVACLLPLVGRMSRCFFARGKLAGKAEQRGADVEKGSEKVEREMMGVDERQVEHPAERWDSVELMRPLIAPEMAAGTDRDEPMEPSLPFPSLPGNPSPSIAHPDSLPPLPDAEKTITPTLLAAVFLTHALTAANPPPNSTTMTGFTWPSPANRTNSTKLLLDYSHPTAMREALDTSTSASASTSTPASHHHTHHHLTKTGKALIITAICIALLLFCGLLYYMLRIRTLGKKTKRVDGLEVKPQEWGEEMQLPVRMLTAEEVEGKKKTKEKKGGVAAMPRGTKETRQEYEDVDLGGGGAEKPEADVRLWFMKEGRGV</sequence>
<keyword evidence="2" id="KW-0472">Membrane</keyword>
<evidence type="ECO:0000256" key="3">
    <source>
        <dbReference type="SAM" id="SignalP"/>
    </source>
</evidence>
<evidence type="ECO:0000313" key="5">
    <source>
        <dbReference type="Proteomes" id="UP000800094"/>
    </source>
</evidence>
<evidence type="ECO:0008006" key="6">
    <source>
        <dbReference type="Google" id="ProtNLM"/>
    </source>
</evidence>
<feature type="region of interest" description="Disordered" evidence="1">
    <location>
        <begin position="255"/>
        <end position="278"/>
    </location>
</feature>
<keyword evidence="2" id="KW-0812">Transmembrane</keyword>
<proteinExistence type="predicted"/>
<dbReference type="RefSeq" id="XP_033680273.1">
    <property type="nucleotide sequence ID" value="XM_033827040.1"/>
</dbReference>
<feature type="region of interest" description="Disordered" evidence="1">
    <location>
        <begin position="345"/>
        <end position="384"/>
    </location>
</feature>
<evidence type="ECO:0000256" key="2">
    <source>
        <dbReference type="SAM" id="Phobius"/>
    </source>
</evidence>
<feature type="compositionally biased region" description="Low complexity" evidence="1">
    <location>
        <begin position="259"/>
        <end position="271"/>
    </location>
</feature>
<name>A0A6A6I4W1_9PLEO</name>
<feature type="chain" id="PRO_5025351534" description="Mid2 domain-containing protein" evidence="3">
    <location>
        <begin position="21"/>
        <end position="400"/>
    </location>
</feature>
<dbReference type="EMBL" id="ML987200">
    <property type="protein sequence ID" value="KAF2245269.1"/>
    <property type="molecule type" value="Genomic_DNA"/>
</dbReference>
<dbReference type="AlphaFoldDB" id="A0A6A6I4W1"/>